<name>A0ABT5MHE7_9BURK</name>
<sequence>MFIDQCLLSPDLADLPATLQAWRQRWPESGVLVLVPEALLARVPDLQQGFGAQACPMLGAVFPRLLSEQGFLDDRVALLCFERMPAFVLQAPLDPAGVQAWHEAVRAMQAAATPGTAPPLLFSIFDAQVPQVGALMDGLYEALTAPLRFAGVNAGSETFQPMPCLFDAQRLLQGGVISWLAPAGVDAIARHGYPVSRGLLTATSGHGNRIDTIDHRPAFEVYQALIRHEFGVDLTRENFYDYAVHFPFGLVTVVDVLVRIPVALNDDGSLLCVGEIPPGNLMRVLRAPAVGQGTALPDLVEFMLVQQHQRPPQPWPTFYCAGRRMHLGEQAEQELQALDALSGQGGLIGALSLGEIDTLQSECFPAVPRFHNACVLVLG</sequence>
<organism evidence="3 4">
    <name type="scientific">Curvibacter microcysteis</name>
    <dbReference type="NCBI Taxonomy" id="3026419"/>
    <lineage>
        <taxon>Bacteria</taxon>
        <taxon>Pseudomonadati</taxon>
        <taxon>Pseudomonadota</taxon>
        <taxon>Betaproteobacteria</taxon>
        <taxon>Burkholderiales</taxon>
        <taxon>Comamonadaceae</taxon>
        <taxon>Curvibacter</taxon>
    </lineage>
</organism>
<dbReference type="Pfam" id="PF08495">
    <property type="entry name" value="FIST"/>
    <property type="match status" value="1"/>
</dbReference>
<dbReference type="PANTHER" id="PTHR40252:SF2">
    <property type="entry name" value="BLR0328 PROTEIN"/>
    <property type="match status" value="1"/>
</dbReference>
<keyword evidence="4" id="KW-1185">Reference proteome</keyword>
<evidence type="ECO:0000313" key="3">
    <source>
        <dbReference type="EMBL" id="MDD0815968.1"/>
    </source>
</evidence>
<dbReference type="RefSeq" id="WP_273927659.1">
    <property type="nucleotide sequence ID" value="NZ_JAQSIO010000005.1"/>
</dbReference>
<dbReference type="Pfam" id="PF10442">
    <property type="entry name" value="FIST_C"/>
    <property type="match status" value="1"/>
</dbReference>
<feature type="domain" description="FIST" evidence="1">
    <location>
        <begin position="27"/>
        <end position="217"/>
    </location>
</feature>
<proteinExistence type="predicted"/>
<dbReference type="Proteomes" id="UP001528672">
    <property type="component" value="Unassembled WGS sequence"/>
</dbReference>
<evidence type="ECO:0000313" key="4">
    <source>
        <dbReference type="Proteomes" id="UP001528672"/>
    </source>
</evidence>
<dbReference type="InterPro" id="IPR019494">
    <property type="entry name" value="FIST_C"/>
</dbReference>
<feature type="domain" description="FIST C-domain" evidence="2">
    <location>
        <begin position="218"/>
        <end position="359"/>
    </location>
</feature>
<evidence type="ECO:0000259" key="1">
    <source>
        <dbReference type="SMART" id="SM00897"/>
    </source>
</evidence>
<comment type="caution">
    <text evidence="3">The sequence shown here is derived from an EMBL/GenBank/DDBJ whole genome shotgun (WGS) entry which is preliminary data.</text>
</comment>
<dbReference type="PANTHER" id="PTHR40252">
    <property type="entry name" value="BLR0328 PROTEIN"/>
    <property type="match status" value="1"/>
</dbReference>
<dbReference type="EMBL" id="JAQSIO010000005">
    <property type="protein sequence ID" value="MDD0815968.1"/>
    <property type="molecule type" value="Genomic_DNA"/>
</dbReference>
<dbReference type="SMART" id="SM00897">
    <property type="entry name" value="FIST"/>
    <property type="match status" value="1"/>
</dbReference>
<accession>A0ABT5MHE7</accession>
<evidence type="ECO:0000259" key="2">
    <source>
        <dbReference type="SMART" id="SM01204"/>
    </source>
</evidence>
<dbReference type="SMART" id="SM01204">
    <property type="entry name" value="FIST_C"/>
    <property type="match status" value="1"/>
</dbReference>
<dbReference type="InterPro" id="IPR013702">
    <property type="entry name" value="FIST_domain_N"/>
</dbReference>
<protein>
    <submittedName>
        <fullName evidence="3">FIST C-terminal domain-containing protein</fullName>
    </submittedName>
</protein>
<gene>
    <name evidence="3" type="ORF">PSQ39_15130</name>
</gene>
<reference evidence="3 4" key="1">
    <citation type="submission" date="2023-02" db="EMBL/GenBank/DDBJ databases">
        <title>Bacterial whole genome sequence for Curvibacter sp. HBC28.</title>
        <authorList>
            <person name="Le V."/>
            <person name="Ko S.-R."/>
            <person name="Ahn C.-Y."/>
            <person name="Oh H.-M."/>
        </authorList>
    </citation>
    <scope>NUCLEOTIDE SEQUENCE [LARGE SCALE GENOMIC DNA]</scope>
    <source>
        <strain evidence="3 4">HBC28</strain>
    </source>
</reference>